<keyword evidence="2" id="KW-0378">Hydrolase</keyword>
<organism evidence="2 4">
    <name type="scientific">Pseudoalteromonas maricaloris</name>
    <dbReference type="NCBI Taxonomy" id="184924"/>
    <lineage>
        <taxon>Bacteria</taxon>
        <taxon>Pseudomonadati</taxon>
        <taxon>Pseudomonadota</taxon>
        <taxon>Gammaproteobacteria</taxon>
        <taxon>Alteromonadales</taxon>
        <taxon>Pseudoalteromonadaceae</taxon>
        <taxon>Pseudoalteromonas</taxon>
    </lineage>
</organism>
<reference evidence="3 5" key="2">
    <citation type="submission" date="2023-10" db="EMBL/GenBank/DDBJ databases">
        <title>To unveil natural product biosynthetic capacity in Pseudoalteromonas.</title>
        <authorList>
            <person name="Wang J."/>
        </authorList>
    </citation>
    <scope>NUCLEOTIDE SEQUENCE [LARGE SCALE GENOMIC DNA]</scope>
    <source>
        <strain evidence="3 5">DSM 15914</strain>
    </source>
</reference>
<dbReference type="InterPro" id="IPR003331">
    <property type="entry name" value="UDP_GlcNAc_Epimerase_2_dom"/>
</dbReference>
<gene>
    <name evidence="2" type="primary">neuC</name>
    <name evidence="2" type="ORF">F9Y85_19245</name>
    <name evidence="3" type="ORF">R5H13_02770</name>
</gene>
<dbReference type="PANTHER" id="PTHR43174:SF3">
    <property type="entry name" value="UDP-N-ACETYLGLUCOSAMINE 2-EPIMERASE"/>
    <property type="match status" value="1"/>
</dbReference>
<dbReference type="Pfam" id="PF02350">
    <property type="entry name" value="Epimerase_2"/>
    <property type="match status" value="1"/>
</dbReference>
<dbReference type="Proteomes" id="UP001304419">
    <property type="component" value="Chromosome 1"/>
</dbReference>
<dbReference type="CDD" id="cd03786">
    <property type="entry name" value="GTB_UDP-GlcNAc_2-Epimerase"/>
    <property type="match status" value="1"/>
</dbReference>
<dbReference type="RefSeq" id="WP_193522377.1">
    <property type="nucleotide sequence ID" value="NZ_CBCSDF010000019.1"/>
</dbReference>
<keyword evidence="5" id="KW-1185">Reference proteome</keyword>
<protein>
    <submittedName>
        <fullName evidence="2 3">UDP-N-acetylglucosamine 2-epimerase</fullName>
        <ecNumber evidence="2 3">3.2.1.183</ecNumber>
    </submittedName>
</protein>
<dbReference type="SUPFAM" id="SSF53756">
    <property type="entry name" value="UDP-Glycosyltransferase/glycogen phosphorylase"/>
    <property type="match status" value="1"/>
</dbReference>
<evidence type="ECO:0000313" key="5">
    <source>
        <dbReference type="Proteomes" id="UP001304419"/>
    </source>
</evidence>
<sequence>MKVAVFTGTRAEYGLLYWLLKDIQSDPELTLQLLVSGMHLSPEFGETYQQIEQDGFFIDEKIEILLSSDSAVGTAKSIGLGVLGFADAFNRLSPDALVILGDRFEALAAAQTAMIMRIPILHLHGGEITEGAYDDAIRHAITKLSYLHGTSTDLYRHRVIQLGEQPERVKTVGAIGLDHLKRAEFMDVEEIASSLCFPLKKPYFLVTYHPVTLGRELPENSFNALLSALDKFPNHQIIITYPNADDGGRRIIPLLEQYARLNTERVCAIPSLGQKRYLSAVKHASAVVGNSSSGIIEVPSFNVPTVNIGARQQGRLAAKSVLHCDANEQAIVESINSALSRDYAASNEQIENPYGAGNASEQIITMLKSMQFEPSKSFYDLK</sequence>
<dbReference type="EC" id="3.2.1.183" evidence="2 3"/>
<dbReference type="EMBL" id="WEIA01000015">
    <property type="protein sequence ID" value="NLR23409.1"/>
    <property type="molecule type" value="Genomic_DNA"/>
</dbReference>
<dbReference type="PANTHER" id="PTHR43174">
    <property type="entry name" value="UDP-N-ACETYLGLUCOSAMINE 2-EPIMERASE"/>
    <property type="match status" value="1"/>
</dbReference>
<evidence type="ECO:0000313" key="3">
    <source>
        <dbReference type="EMBL" id="WOX29212.1"/>
    </source>
</evidence>
<name>A0A8I2H9E6_9GAMM</name>
<evidence type="ECO:0000313" key="4">
    <source>
        <dbReference type="Proteomes" id="UP000646877"/>
    </source>
</evidence>
<dbReference type="AlphaFoldDB" id="A0A8I2H9E6"/>
<dbReference type="GO" id="GO:0004553">
    <property type="term" value="F:hydrolase activity, hydrolyzing O-glycosyl compounds"/>
    <property type="evidence" value="ECO:0007669"/>
    <property type="project" value="InterPro"/>
</dbReference>
<dbReference type="GO" id="GO:0006047">
    <property type="term" value="P:UDP-N-acetylglucosamine metabolic process"/>
    <property type="evidence" value="ECO:0007669"/>
    <property type="project" value="InterPro"/>
</dbReference>
<proteinExistence type="predicted"/>
<dbReference type="EMBL" id="CP137578">
    <property type="protein sequence ID" value="WOX29212.1"/>
    <property type="molecule type" value="Genomic_DNA"/>
</dbReference>
<accession>A0A8I2H9E6</accession>
<reference evidence="2" key="1">
    <citation type="submission" date="2019-10" db="EMBL/GenBank/DDBJ databases">
        <authorList>
            <person name="Paulsen S."/>
        </authorList>
    </citation>
    <scope>NUCLEOTIDE SEQUENCE</scope>
    <source>
        <strain evidence="2">LMG 19692</strain>
    </source>
</reference>
<dbReference type="InterPro" id="IPR020004">
    <property type="entry name" value="UDP-GlcNAc_Epase"/>
</dbReference>
<evidence type="ECO:0000259" key="1">
    <source>
        <dbReference type="Pfam" id="PF02350"/>
    </source>
</evidence>
<keyword evidence="2" id="KW-0326">Glycosidase</keyword>
<dbReference type="Gene3D" id="3.40.50.2000">
    <property type="entry name" value="Glycogen Phosphorylase B"/>
    <property type="match status" value="2"/>
</dbReference>
<dbReference type="Proteomes" id="UP000646877">
    <property type="component" value="Unassembled WGS sequence"/>
</dbReference>
<feature type="domain" description="UDP-N-acetylglucosamine 2-epimerase" evidence="1">
    <location>
        <begin position="22"/>
        <end position="368"/>
    </location>
</feature>
<dbReference type="InterPro" id="IPR029767">
    <property type="entry name" value="WecB-like"/>
</dbReference>
<evidence type="ECO:0000313" key="2">
    <source>
        <dbReference type="EMBL" id="NLR23409.1"/>
    </source>
</evidence>
<dbReference type="NCBIfam" id="TIGR03568">
    <property type="entry name" value="NeuC_NnaA"/>
    <property type="match status" value="1"/>
</dbReference>